<dbReference type="InterPro" id="IPR012334">
    <property type="entry name" value="Pectin_lyas_fold"/>
</dbReference>
<gene>
    <name evidence="3" type="ORF">KDA27_14695</name>
</gene>
<dbReference type="SMART" id="SM00710">
    <property type="entry name" value="PbH1"/>
    <property type="match status" value="4"/>
</dbReference>
<reference evidence="3" key="1">
    <citation type="submission" date="2020-04" db="EMBL/GenBank/DDBJ databases">
        <authorList>
            <person name="Zhang T."/>
        </authorList>
    </citation>
    <scope>NUCLEOTIDE SEQUENCE</scope>
    <source>
        <strain evidence="3">HKST-UBA02</strain>
    </source>
</reference>
<dbReference type="PANTHER" id="PTHR11319:SF35">
    <property type="entry name" value="OUTER MEMBRANE PROTEIN PMPC-RELATED"/>
    <property type="match status" value="1"/>
</dbReference>
<sequence>MYLRISYSAASVFLVSLAFLAFHFCIPSSAHAATYLVRADGTGDFPTIQSAIDAAVNGDRVLLADGVFSGPGNRDLTYGLKAITIESEGGVPADCVIDCADPLAPHRGFLFDGEGPGSILRKIEIRNGRADFGGGIYSTNASPTITRCTLVSCSAVAQGGGIYVDGGSPAFSYCYALYCDAEEGGGAFVTGSPGEVYFVGGFADNQADFGAGLCVDDGGSAHLFNAAFVRNEATTYGGAVAVRNNSTFRSELTSFEDSEAATGGAVYTDHSSITLTDSWILRNHASHGAGIWCQNGSSPTLNRCVVAFNYAPGYGGGVHCWNSSPDIRSSTFYDNAAGEHGNGVSIEQCGLSLSRSIIAFGAEGEAVYCYEPDVISIECCDIYGNQGGDWTSYIAPFQDTEGNLRLDPRFCDGPGGDWTLEATSPCLPHSAPNPECDLIGAFGVGCPVSSTDEPLLTEFGESWLRVQPSPFRDGTWIRLNAAPTEVVRVSVFDAAGRLVRDLRREPVRDGTLEIEWDGRDQAGSPVGPGVYFVRAEAEDRSASRPVVLVR</sequence>
<dbReference type="InterPro" id="IPR025965">
    <property type="entry name" value="FlgD/Vpr_Ig-like"/>
</dbReference>
<reference evidence="3" key="2">
    <citation type="journal article" date="2021" name="Microbiome">
        <title>Successional dynamics and alternative stable states in a saline activated sludge microbial community over 9 years.</title>
        <authorList>
            <person name="Wang Y."/>
            <person name="Ye J."/>
            <person name="Ju F."/>
            <person name="Liu L."/>
            <person name="Boyd J.A."/>
            <person name="Deng Y."/>
            <person name="Parks D.H."/>
            <person name="Jiang X."/>
            <person name="Yin X."/>
            <person name="Woodcroft B.J."/>
            <person name="Tyson G.W."/>
            <person name="Hugenholtz P."/>
            <person name="Polz M.F."/>
            <person name="Zhang T."/>
        </authorList>
    </citation>
    <scope>NUCLEOTIDE SEQUENCE</scope>
    <source>
        <strain evidence="3">HKST-UBA02</strain>
    </source>
</reference>
<keyword evidence="1" id="KW-0732">Signal</keyword>
<dbReference type="SUPFAM" id="SSF51126">
    <property type="entry name" value="Pectin lyase-like"/>
    <property type="match status" value="1"/>
</dbReference>
<dbReference type="InterPro" id="IPR011050">
    <property type="entry name" value="Pectin_lyase_fold/virulence"/>
</dbReference>
<feature type="domain" description="FlgD/Vpr Ig-like" evidence="2">
    <location>
        <begin position="481"/>
        <end position="539"/>
    </location>
</feature>
<dbReference type="PANTHER" id="PTHR11319">
    <property type="entry name" value="G PROTEIN-COUPLED RECEPTOR-RELATED"/>
    <property type="match status" value="1"/>
</dbReference>
<proteinExistence type="predicted"/>
<evidence type="ECO:0000259" key="2">
    <source>
        <dbReference type="Pfam" id="PF13860"/>
    </source>
</evidence>
<dbReference type="AlphaFoldDB" id="A0A956NGM1"/>
<feature type="chain" id="PRO_5037009684" description="FlgD/Vpr Ig-like domain-containing protein" evidence="1">
    <location>
        <begin position="33"/>
        <end position="550"/>
    </location>
</feature>
<feature type="signal peptide" evidence="1">
    <location>
        <begin position="1"/>
        <end position="32"/>
    </location>
</feature>
<evidence type="ECO:0000313" key="3">
    <source>
        <dbReference type="EMBL" id="MCA9757050.1"/>
    </source>
</evidence>
<comment type="caution">
    <text evidence="3">The sequence shown here is derived from an EMBL/GenBank/DDBJ whole genome shotgun (WGS) entry which is preliminary data.</text>
</comment>
<dbReference type="EMBL" id="JAGQHS010000079">
    <property type="protein sequence ID" value="MCA9757050.1"/>
    <property type="molecule type" value="Genomic_DNA"/>
</dbReference>
<dbReference type="Gene3D" id="2.60.40.4070">
    <property type="match status" value="1"/>
</dbReference>
<protein>
    <recommendedName>
        <fullName evidence="2">FlgD/Vpr Ig-like domain-containing protein</fullName>
    </recommendedName>
</protein>
<evidence type="ECO:0000313" key="4">
    <source>
        <dbReference type="Proteomes" id="UP000739538"/>
    </source>
</evidence>
<dbReference type="Pfam" id="PF13860">
    <property type="entry name" value="FlgD_ig"/>
    <property type="match status" value="1"/>
</dbReference>
<dbReference type="InterPro" id="IPR006626">
    <property type="entry name" value="PbH1"/>
</dbReference>
<accession>A0A956NGM1</accession>
<name>A0A956NGM1_UNCEI</name>
<dbReference type="Proteomes" id="UP000739538">
    <property type="component" value="Unassembled WGS sequence"/>
</dbReference>
<dbReference type="Gene3D" id="2.160.20.10">
    <property type="entry name" value="Single-stranded right-handed beta-helix, Pectin lyase-like"/>
    <property type="match status" value="2"/>
</dbReference>
<evidence type="ECO:0000256" key="1">
    <source>
        <dbReference type="SAM" id="SignalP"/>
    </source>
</evidence>
<organism evidence="3 4">
    <name type="scientific">Eiseniibacteriota bacterium</name>
    <dbReference type="NCBI Taxonomy" id="2212470"/>
    <lineage>
        <taxon>Bacteria</taxon>
        <taxon>Candidatus Eiseniibacteriota</taxon>
    </lineage>
</organism>